<gene>
    <name evidence="1" type="ORF">BO82DRAFT_349743</name>
</gene>
<dbReference type="AlphaFoldDB" id="A0A319DGH2"/>
<dbReference type="OrthoDB" id="5343383at2759"/>
<organism evidence="1 2">
    <name type="scientific">Aspergillus uvarum CBS 121591</name>
    <dbReference type="NCBI Taxonomy" id="1448315"/>
    <lineage>
        <taxon>Eukaryota</taxon>
        <taxon>Fungi</taxon>
        <taxon>Dikarya</taxon>
        <taxon>Ascomycota</taxon>
        <taxon>Pezizomycotina</taxon>
        <taxon>Eurotiomycetes</taxon>
        <taxon>Eurotiomycetidae</taxon>
        <taxon>Eurotiales</taxon>
        <taxon>Aspergillaceae</taxon>
        <taxon>Aspergillus</taxon>
        <taxon>Aspergillus subgen. Circumdati</taxon>
    </lineage>
</organism>
<dbReference type="GeneID" id="37136691"/>
<protein>
    <submittedName>
        <fullName evidence="1">Uncharacterized protein</fullName>
    </submittedName>
</protein>
<proteinExistence type="predicted"/>
<evidence type="ECO:0000313" key="2">
    <source>
        <dbReference type="Proteomes" id="UP000248340"/>
    </source>
</evidence>
<name>A0A319DGH2_9EURO</name>
<accession>A0A319DGH2</accession>
<evidence type="ECO:0000313" key="1">
    <source>
        <dbReference type="EMBL" id="PYH87228.1"/>
    </source>
</evidence>
<dbReference type="VEuPathDB" id="FungiDB:BO82DRAFT_349743"/>
<reference evidence="1 2" key="1">
    <citation type="submission" date="2016-12" db="EMBL/GenBank/DDBJ databases">
        <title>The genomes of Aspergillus section Nigri reveals drivers in fungal speciation.</title>
        <authorList>
            <consortium name="DOE Joint Genome Institute"/>
            <person name="Vesth T.C."/>
            <person name="Nybo J."/>
            <person name="Theobald S."/>
            <person name="Brandl J."/>
            <person name="Frisvad J.C."/>
            <person name="Nielsen K.F."/>
            <person name="Lyhne E.K."/>
            <person name="Kogle M.E."/>
            <person name="Kuo A."/>
            <person name="Riley R."/>
            <person name="Clum A."/>
            <person name="Nolan M."/>
            <person name="Lipzen A."/>
            <person name="Salamov A."/>
            <person name="Henrissat B."/>
            <person name="Wiebenga A."/>
            <person name="De Vries R.P."/>
            <person name="Grigoriev I.V."/>
            <person name="Mortensen U.H."/>
            <person name="Andersen M.R."/>
            <person name="Baker S.E."/>
        </authorList>
    </citation>
    <scope>NUCLEOTIDE SEQUENCE [LARGE SCALE GENOMIC DNA]</scope>
    <source>
        <strain evidence="1 2">CBS 121591</strain>
    </source>
</reference>
<sequence length="282" mass="32312">MHSQQTNLIRSLNEFYTLLYQLGAYEETKILRPEPSRSSSSIDPANRHPSGAINRAAALAAGFTPAAVDLMDQIPYLDVGVLEFQICPNTFAINYRNEKDHDQGSFEAWRSTCSPEIELPENTVALTQASGGGRTWLYDVGTGLMRDWDLGSEEDPLVVPADLPSKVLAPYIEKYRSLHYLIIPTGLDCAWELFMAGQPPEDWGPWDRLDWYLDYGQWKATRYILQLYLQHGWEVTSGMPLSQEQFRRPDFLRARDQYWAEVVVPLGQATEMFRRQRMVETL</sequence>
<dbReference type="RefSeq" id="XP_025497428.1">
    <property type="nucleotide sequence ID" value="XM_025633950.1"/>
</dbReference>
<dbReference type="Proteomes" id="UP000248340">
    <property type="component" value="Unassembled WGS sequence"/>
</dbReference>
<keyword evidence="2" id="KW-1185">Reference proteome</keyword>
<dbReference type="EMBL" id="KZ821674">
    <property type="protein sequence ID" value="PYH87228.1"/>
    <property type="molecule type" value="Genomic_DNA"/>
</dbReference>